<gene>
    <name evidence="1" type="ORF">BpHYR1_027465</name>
</gene>
<protein>
    <submittedName>
        <fullName evidence="1">Uncharacterized protein</fullName>
    </submittedName>
</protein>
<evidence type="ECO:0000313" key="1">
    <source>
        <dbReference type="EMBL" id="RMZ99191.1"/>
    </source>
</evidence>
<keyword evidence="2" id="KW-1185">Reference proteome</keyword>
<sequence length="283" mass="32627">MGFYGEKNEDVYIEKNRQEYVENEFFSNEGFDQVILDNKFPNFKLINQKRIFMRNSSLSTISEEKTFATMTEVSNQYAERTESPKVNPSKLVCSVIDEFHDKSLIMNEIIHVFQPSSKDGCFSRNVPIRLTSPRKSGVGFNSPMSLRSSSSCSPSSNDFDLSPNFEQSILLSNLVMAKKIRFVKRLKNRIETKSGKKFFVNKNWDLKIRMSPVLSIGKKNHLKKRKFLSFSSMSKETKEQFFSSGQINHAVDITPEKKTLNKDQSNSQSDFVVPKMNIEPVFF</sequence>
<evidence type="ECO:0000313" key="2">
    <source>
        <dbReference type="Proteomes" id="UP000276133"/>
    </source>
</evidence>
<accession>A0A3M7PJA5</accession>
<proteinExistence type="predicted"/>
<organism evidence="1 2">
    <name type="scientific">Brachionus plicatilis</name>
    <name type="common">Marine rotifer</name>
    <name type="synonym">Brachionus muelleri</name>
    <dbReference type="NCBI Taxonomy" id="10195"/>
    <lineage>
        <taxon>Eukaryota</taxon>
        <taxon>Metazoa</taxon>
        <taxon>Spiralia</taxon>
        <taxon>Gnathifera</taxon>
        <taxon>Rotifera</taxon>
        <taxon>Eurotatoria</taxon>
        <taxon>Monogononta</taxon>
        <taxon>Pseudotrocha</taxon>
        <taxon>Ploima</taxon>
        <taxon>Brachionidae</taxon>
        <taxon>Brachionus</taxon>
    </lineage>
</organism>
<dbReference type="AlphaFoldDB" id="A0A3M7PJA5"/>
<dbReference type="Proteomes" id="UP000276133">
    <property type="component" value="Unassembled WGS sequence"/>
</dbReference>
<dbReference type="OrthoDB" id="10585629at2759"/>
<comment type="caution">
    <text evidence="1">The sequence shown here is derived from an EMBL/GenBank/DDBJ whole genome shotgun (WGS) entry which is preliminary data.</text>
</comment>
<dbReference type="EMBL" id="REGN01010368">
    <property type="protein sequence ID" value="RMZ99191.1"/>
    <property type="molecule type" value="Genomic_DNA"/>
</dbReference>
<reference evidence="1 2" key="1">
    <citation type="journal article" date="2018" name="Sci. Rep.">
        <title>Genomic signatures of local adaptation to the degree of environmental predictability in rotifers.</title>
        <authorList>
            <person name="Franch-Gras L."/>
            <person name="Hahn C."/>
            <person name="Garcia-Roger E.M."/>
            <person name="Carmona M.J."/>
            <person name="Serra M."/>
            <person name="Gomez A."/>
        </authorList>
    </citation>
    <scope>NUCLEOTIDE SEQUENCE [LARGE SCALE GENOMIC DNA]</scope>
    <source>
        <strain evidence="1">HYR1</strain>
    </source>
</reference>
<name>A0A3M7PJA5_BRAPC</name>